<dbReference type="EMBL" id="CM026427">
    <property type="protein sequence ID" value="KAG0570234.1"/>
    <property type="molecule type" value="Genomic_DNA"/>
</dbReference>
<proteinExistence type="predicted"/>
<evidence type="ECO:0000313" key="2">
    <source>
        <dbReference type="Proteomes" id="UP000822688"/>
    </source>
</evidence>
<accession>A0A8T0HI45</accession>
<comment type="caution">
    <text evidence="1">The sequence shown here is derived from an EMBL/GenBank/DDBJ whole genome shotgun (WGS) entry which is preliminary data.</text>
</comment>
<sequence length="66" mass="7029">MRSAALVHNQRSSCVVVSCSKHEVVGVVISMLDASLLWVVLLIPGLSCGSIDHGMEVHCCRGLLIV</sequence>
<dbReference type="Proteomes" id="UP000822688">
    <property type="component" value="Chromosome 6"/>
</dbReference>
<keyword evidence="2" id="KW-1185">Reference proteome</keyword>
<reference evidence="1 2" key="1">
    <citation type="submission" date="2020-06" db="EMBL/GenBank/DDBJ databases">
        <title>WGS assembly of Ceratodon purpureus strain R40.</title>
        <authorList>
            <person name="Carey S.B."/>
            <person name="Jenkins J."/>
            <person name="Shu S."/>
            <person name="Lovell J.T."/>
            <person name="Sreedasyam A."/>
            <person name="Maumus F."/>
            <person name="Tiley G.P."/>
            <person name="Fernandez-Pozo N."/>
            <person name="Barry K."/>
            <person name="Chen C."/>
            <person name="Wang M."/>
            <person name="Lipzen A."/>
            <person name="Daum C."/>
            <person name="Saski C.A."/>
            <person name="Payton A.C."/>
            <person name="Mcbreen J.C."/>
            <person name="Conrad R.E."/>
            <person name="Kollar L.M."/>
            <person name="Olsson S."/>
            <person name="Huttunen S."/>
            <person name="Landis J.B."/>
            <person name="Wickett N.J."/>
            <person name="Johnson M.G."/>
            <person name="Rensing S.A."/>
            <person name="Grimwood J."/>
            <person name="Schmutz J."/>
            <person name="Mcdaniel S.F."/>
        </authorList>
    </citation>
    <scope>NUCLEOTIDE SEQUENCE [LARGE SCALE GENOMIC DNA]</scope>
    <source>
        <strain evidence="1 2">R40</strain>
    </source>
</reference>
<gene>
    <name evidence="1" type="ORF">KC19_6G146500</name>
</gene>
<dbReference type="AlphaFoldDB" id="A0A8T0HI45"/>
<evidence type="ECO:0000313" key="1">
    <source>
        <dbReference type="EMBL" id="KAG0570234.1"/>
    </source>
</evidence>
<organism evidence="1 2">
    <name type="scientific">Ceratodon purpureus</name>
    <name type="common">Fire moss</name>
    <name type="synonym">Dicranum purpureum</name>
    <dbReference type="NCBI Taxonomy" id="3225"/>
    <lineage>
        <taxon>Eukaryota</taxon>
        <taxon>Viridiplantae</taxon>
        <taxon>Streptophyta</taxon>
        <taxon>Embryophyta</taxon>
        <taxon>Bryophyta</taxon>
        <taxon>Bryophytina</taxon>
        <taxon>Bryopsida</taxon>
        <taxon>Dicranidae</taxon>
        <taxon>Pseudoditrichales</taxon>
        <taxon>Ditrichaceae</taxon>
        <taxon>Ceratodon</taxon>
    </lineage>
</organism>
<name>A0A8T0HI45_CERPU</name>
<protein>
    <submittedName>
        <fullName evidence="1">Uncharacterized protein</fullName>
    </submittedName>
</protein>